<gene>
    <name evidence="2" type="ORF">CT690_07990</name>
</gene>
<dbReference type="AlphaFoldDB" id="A0A318NYN9"/>
<dbReference type="OrthoDB" id="6497224at2"/>
<evidence type="ECO:0000256" key="1">
    <source>
        <dbReference type="SAM" id="MobiDB-lite"/>
    </source>
</evidence>
<feature type="region of interest" description="Disordered" evidence="1">
    <location>
        <begin position="37"/>
        <end position="61"/>
    </location>
</feature>
<dbReference type="EMBL" id="PESE01000002">
    <property type="protein sequence ID" value="PYD38970.1"/>
    <property type="molecule type" value="Genomic_DNA"/>
</dbReference>
<evidence type="ECO:0000313" key="2">
    <source>
        <dbReference type="EMBL" id="PYD38970.1"/>
    </source>
</evidence>
<name>A0A318NYN9_SERPL</name>
<reference evidence="2 3" key="1">
    <citation type="submission" date="2017-11" db="EMBL/GenBank/DDBJ databases">
        <title>Genome sequence of the oocydin A producing rhizobacterium Serratia plymuthica 4Rx5.</title>
        <authorList>
            <person name="Matilla M.A."/>
            <person name="Udaondo Z."/>
            <person name="Salmond G.P.C."/>
        </authorList>
    </citation>
    <scope>NUCLEOTIDE SEQUENCE [LARGE SCALE GENOMIC DNA]</scope>
    <source>
        <strain evidence="2 3">4Rx5</strain>
    </source>
</reference>
<dbReference type="Proteomes" id="UP000248196">
    <property type="component" value="Unassembled WGS sequence"/>
</dbReference>
<sequence length="61" mass="6535">MTAITLPSVSAGACPCRSEYGPSAGLSYRFSHRPSSSFPAASLNDVKRLPAEDNEGKRYDD</sequence>
<comment type="caution">
    <text evidence="2">The sequence shown here is derived from an EMBL/GenBank/DDBJ whole genome shotgun (WGS) entry which is preliminary data.</text>
</comment>
<organism evidence="2 3">
    <name type="scientific">Serratia plymuthica</name>
    <dbReference type="NCBI Taxonomy" id="82996"/>
    <lineage>
        <taxon>Bacteria</taxon>
        <taxon>Pseudomonadati</taxon>
        <taxon>Pseudomonadota</taxon>
        <taxon>Gammaproteobacteria</taxon>
        <taxon>Enterobacterales</taxon>
        <taxon>Yersiniaceae</taxon>
        <taxon>Serratia</taxon>
    </lineage>
</organism>
<evidence type="ECO:0000313" key="3">
    <source>
        <dbReference type="Proteomes" id="UP000248196"/>
    </source>
</evidence>
<proteinExistence type="predicted"/>
<protein>
    <submittedName>
        <fullName evidence="2">Uncharacterized protein</fullName>
    </submittedName>
</protein>
<accession>A0A318NYN9</accession>
<feature type="compositionally biased region" description="Basic and acidic residues" evidence="1">
    <location>
        <begin position="45"/>
        <end position="61"/>
    </location>
</feature>